<dbReference type="GO" id="GO:0004364">
    <property type="term" value="F:glutathione transferase activity"/>
    <property type="evidence" value="ECO:0007669"/>
    <property type="project" value="TreeGrafter"/>
</dbReference>
<name>A0AAX4HLC6_9BACT</name>
<proteinExistence type="inferred from homology"/>
<accession>A0AAX4HLC6</accession>
<dbReference type="GO" id="GO:0006749">
    <property type="term" value="P:glutathione metabolic process"/>
    <property type="evidence" value="ECO:0007669"/>
    <property type="project" value="TreeGrafter"/>
</dbReference>
<evidence type="ECO:0000256" key="2">
    <source>
        <dbReference type="PIRSR" id="PIRSR006386-1"/>
    </source>
</evidence>
<feature type="active site" description="Nucleophile" evidence="2">
    <location>
        <position position="12"/>
    </location>
</feature>
<evidence type="ECO:0000259" key="3">
    <source>
        <dbReference type="Pfam" id="PF01323"/>
    </source>
</evidence>
<dbReference type="Pfam" id="PF01323">
    <property type="entry name" value="DSBA"/>
    <property type="match status" value="1"/>
</dbReference>
<dbReference type="SUPFAM" id="SSF52833">
    <property type="entry name" value="Thioredoxin-like"/>
    <property type="match status" value="1"/>
</dbReference>
<dbReference type="RefSeq" id="WP_321391738.1">
    <property type="nucleotide sequence ID" value="NZ_CP139487.1"/>
</dbReference>
<dbReference type="AlphaFoldDB" id="A0AAX4HLC6"/>
<dbReference type="InterPro" id="IPR044087">
    <property type="entry name" value="NahD-like"/>
</dbReference>
<dbReference type="GO" id="GO:0018845">
    <property type="term" value="F:2-hydroxychromene-2-carboxylate isomerase activity"/>
    <property type="evidence" value="ECO:0007669"/>
    <property type="project" value="UniProtKB-UniRule"/>
</dbReference>
<dbReference type="PANTHER" id="PTHR42943:SF2">
    <property type="entry name" value="GLUTATHIONE S-TRANSFERASE KAPPA 1"/>
    <property type="match status" value="1"/>
</dbReference>
<evidence type="ECO:0000313" key="4">
    <source>
        <dbReference type="EMBL" id="WPU63968.1"/>
    </source>
</evidence>
<dbReference type="GO" id="GO:1901170">
    <property type="term" value="P:naphthalene catabolic process"/>
    <property type="evidence" value="ECO:0007669"/>
    <property type="project" value="InterPro"/>
</dbReference>
<gene>
    <name evidence="4" type="ORF">SOO65_14830</name>
</gene>
<dbReference type="CDD" id="cd03022">
    <property type="entry name" value="DsbA_HCCA_Iso"/>
    <property type="match status" value="1"/>
</dbReference>
<reference evidence="4 5" key="1">
    <citation type="submission" date="2023-11" db="EMBL/GenBank/DDBJ databases">
        <title>Peredibacter starrii A3.12.</title>
        <authorList>
            <person name="Mitchell R.J."/>
        </authorList>
    </citation>
    <scope>NUCLEOTIDE SEQUENCE [LARGE SCALE GENOMIC DNA]</scope>
    <source>
        <strain evidence="4 5">A3.12</strain>
    </source>
</reference>
<feature type="domain" description="DSBA-like thioredoxin" evidence="3">
    <location>
        <begin position="4"/>
        <end position="193"/>
    </location>
</feature>
<dbReference type="EC" id="5.99.1.4" evidence="1"/>
<evidence type="ECO:0000256" key="1">
    <source>
        <dbReference type="PIRNR" id="PIRNR006386"/>
    </source>
</evidence>
<dbReference type="InterPro" id="IPR051924">
    <property type="entry name" value="GST_Kappa/NadH"/>
</dbReference>
<comment type="similarity">
    <text evidence="1">Belongs to the GST superfamily. NadH family.</text>
</comment>
<dbReference type="KEGG" id="psti:SOO65_14830"/>
<dbReference type="InterPro" id="IPR036249">
    <property type="entry name" value="Thioredoxin-like_sf"/>
</dbReference>
<evidence type="ECO:0000313" key="5">
    <source>
        <dbReference type="Proteomes" id="UP001324634"/>
    </source>
</evidence>
<keyword evidence="5" id="KW-1185">Reference proteome</keyword>
<dbReference type="PIRSF" id="PIRSF006386">
    <property type="entry name" value="HCCAis_GSTk"/>
    <property type="match status" value="1"/>
</dbReference>
<dbReference type="PANTHER" id="PTHR42943">
    <property type="entry name" value="GLUTATHIONE S-TRANSFERASE KAPPA"/>
    <property type="match status" value="1"/>
</dbReference>
<comment type="catalytic activity">
    <reaction evidence="1">
        <text>2-hydroxychromene-2-carboxylate = (3E)-4-(2-hydroxyphenyl)-2-oxobut-3-enoate</text>
        <dbReference type="Rhea" id="RHEA:27401"/>
        <dbReference type="ChEBI" id="CHEBI:59350"/>
        <dbReference type="ChEBI" id="CHEBI:59353"/>
        <dbReference type="EC" id="5.99.1.4"/>
    </reaction>
</comment>
<dbReference type="Proteomes" id="UP001324634">
    <property type="component" value="Chromosome"/>
</dbReference>
<dbReference type="Gene3D" id="3.40.30.10">
    <property type="entry name" value="Glutaredoxin"/>
    <property type="match status" value="1"/>
</dbReference>
<protein>
    <recommendedName>
        <fullName evidence="1">2-hydroxychromene-2-carboxylate isomerase</fullName>
        <ecNumber evidence="1">5.99.1.4</ecNumber>
    </recommendedName>
</protein>
<dbReference type="InterPro" id="IPR014440">
    <property type="entry name" value="HCCAis_GSTk"/>
</dbReference>
<sequence length="218" mass="24617">MKAINFYFDFLSPFSYFAWHNMQTLAKELNLEVHYKPVALGPLLNHWQIKGPGEITPKREFLLKQCLRYAAKLGLPFTTPKTHPFNSLYALRLSLRGVAGQDQARVIEALWKAGWQTRIDMGEPDELLNALREAGLPADELYEKSFTKEAKVELKANINEAISFGAFGVPSFVVGDELFWGNDALEDIRDYVQGQDPLDREKFASLLAETPRAAAQAL</sequence>
<keyword evidence="1 4" id="KW-0413">Isomerase</keyword>
<organism evidence="4 5">
    <name type="scientific">Peredibacter starrii</name>
    <dbReference type="NCBI Taxonomy" id="28202"/>
    <lineage>
        <taxon>Bacteria</taxon>
        <taxon>Pseudomonadati</taxon>
        <taxon>Bdellovibrionota</taxon>
        <taxon>Bacteriovoracia</taxon>
        <taxon>Bacteriovoracales</taxon>
        <taxon>Bacteriovoracaceae</taxon>
        <taxon>Peredibacter</taxon>
    </lineage>
</organism>
<dbReference type="EMBL" id="CP139487">
    <property type="protein sequence ID" value="WPU63968.1"/>
    <property type="molecule type" value="Genomic_DNA"/>
</dbReference>
<dbReference type="InterPro" id="IPR001853">
    <property type="entry name" value="DSBA-like_thioredoxin_dom"/>
</dbReference>
<dbReference type="GO" id="GO:0004602">
    <property type="term" value="F:glutathione peroxidase activity"/>
    <property type="evidence" value="ECO:0007669"/>
    <property type="project" value="TreeGrafter"/>
</dbReference>